<dbReference type="Proteomes" id="UP001219525">
    <property type="component" value="Unassembled WGS sequence"/>
</dbReference>
<keyword evidence="2" id="KW-1185">Reference proteome</keyword>
<dbReference type="EMBL" id="JARJCW010000002">
    <property type="protein sequence ID" value="KAJ7228381.1"/>
    <property type="molecule type" value="Genomic_DNA"/>
</dbReference>
<sequence>MAIPTDVLLEAAGRAWNPKSPATKNEIRSNLEWAWGLAHGALDEHLSNYSDPRLVDTLMADDLILLAESTLVVKSAASRIPSSFSKPRLHIQNIYQGRQTFEYLVLPVDVSSGVMPRVLFSPIPPHLTISLSMDKILRRWGYSLVNFEAVGDSLLKLIKTAYPAGATFKPNILTFVNLKYVHERWAIIDVPQRFLGLEGSDEDESEDAASSTMVWEVQTLPDEPQRRLLPHELEQDPVFENIVPVIRAHDDDDAISCDSHITGVEDPEEYVKASVARGDYKPSRTWLKGMARWAQRASEVVEDQVLVNDEQIEEAYSREQPRVATSLDLDKPDYLSSSSFGSRACVNL</sequence>
<accession>A0AAD6YSK3</accession>
<proteinExistence type="predicted"/>
<protein>
    <submittedName>
        <fullName evidence="1">Uncharacterized protein</fullName>
    </submittedName>
</protein>
<organism evidence="1 2">
    <name type="scientific">Mycena pura</name>
    <dbReference type="NCBI Taxonomy" id="153505"/>
    <lineage>
        <taxon>Eukaryota</taxon>
        <taxon>Fungi</taxon>
        <taxon>Dikarya</taxon>
        <taxon>Basidiomycota</taxon>
        <taxon>Agaricomycotina</taxon>
        <taxon>Agaricomycetes</taxon>
        <taxon>Agaricomycetidae</taxon>
        <taxon>Agaricales</taxon>
        <taxon>Marasmiineae</taxon>
        <taxon>Mycenaceae</taxon>
        <taxon>Mycena</taxon>
    </lineage>
</organism>
<dbReference type="AlphaFoldDB" id="A0AAD6YSK3"/>
<gene>
    <name evidence="1" type="ORF">GGX14DRAFT_554479</name>
</gene>
<reference evidence="1" key="1">
    <citation type="submission" date="2023-03" db="EMBL/GenBank/DDBJ databases">
        <title>Massive genome expansion in bonnet fungi (Mycena s.s.) driven by repeated elements and novel gene families across ecological guilds.</title>
        <authorList>
            <consortium name="Lawrence Berkeley National Laboratory"/>
            <person name="Harder C.B."/>
            <person name="Miyauchi S."/>
            <person name="Viragh M."/>
            <person name="Kuo A."/>
            <person name="Thoen E."/>
            <person name="Andreopoulos B."/>
            <person name="Lu D."/>
            <person name="Skrede I."/>
            <person name="Drula E."/>
            <person name="Henrissat B."/>
            <person name="Morin E."/>
            <person name="Kohler A."/>
            <person name="Barry K."/>
            <person name="LaButti K."/>
            <person name="Morin E."/>
            <person name="Salamov A."/>
            <person name="Lipzen A."/>
            <person name="Mereny Z."/>
            <person name="Hegedus B."/>
            <person name="Baldrian P."/>
            <person name="Stursova M."/>
            <person name="Weitz H."/>
            <person name="Taylor A."/>
            <person name="Grigoriev I.V."/>
            <person name="Nagy L.G."/>
            <person name="Martin F."/>
            <person name="Kauserud H."/>
        </authorList>
    </citation>
    <scope>NUCLEOTIDE SEQUENCE</scope>
    <source>
        <strain evidence="1">9144</strain>
    </source>
</reference>
<evidence type="ECO:0000313" key="1">
    <source>
        <dbReference type="EMBL" id="KAJ7228381.1"/>
    </source>
</evidence>
<comment type="caution">
    <text evidence="1">The sequence shown here is derived from an EMBL/GenBank/DDBJ whole genome shotgun (WGS) entry which is preliminary data.</text>
</comment>
<name>A0AAD6YSK3_9AGAR</name>
<evidence type="ECO:0000313" key="2">
    <source>
        <dbReference type="Proteomes" id="UP001219525"/>
    </source>
</evidence>